<feature type="compositionally biased region" description="Polar residues" evidence="1">
    <location>
        <begin position="8"/>
        <end position="18"/>
    </location>
</feature>
<protein>
    <submittedName>
        <fullName evidence="2">Uncharacterized protein</fullName>
    </submittedName>
</protein>
<reference evidence="2 3" key="1">
    <citation type="submission" date="2019-01" db="EMBL/GenBank/DDBJ databases">
        <title>Genome Assembly of Collichthys lucidus.</title>
        <authorList>
            <person name="Cai M."/>
            <person name="Xiao S."/>
        </authorList>
    </citation>
    <scope>NUCLEOTIDE SEQUENCE [LARGE SCALE GENOMIC DNA]</scope>
    <source>
        <strain evidence="2">JT15FE1705JMU</strain>
        <tissue evidence="2">Muscle</tissue>
    </source>
</reference>
<evidence type="ECO:0000313" key="3">
    <source>
        <dbReference type="Proteomes" id="UP000298787"/>
    </source>
</evidence>
<feature type="region of interest" description="Disordered" evidence="1">
    <location>
        <begin position="1"/>
        <end position="101"/>
    </location>
</feature>
<proteinExistence type="predicted"/>
<feature type="compositionally biased region" description="Polar residues" evidence="1">
    <location>
        <begin position="62"/>
        <end position="79"/>
    </location>
</feature>
<sequence>MKCKLEPTSRTQPTTSFNKLADQCTGPPWRRMESNWGRPSCFPSSSRRGWSPGGSHGLPHPSQRNNCRIISGTDSNRTGASRGYAPCHEQDSNRGLSGLRGSAPCHATLDHYTTAASELKHISGRF</sequence>
<accession>A0A4U5TUW5</accession>
<evidence type="ECO:0000313" key="2">
    <source>
        <dbReference type="EMBL" id="TKS64918.1"/>
    </source>
</evidence>
<dbReference type="Proteomes" id="UP000298787">
    <property type="component" value="Unassembled WGS sequence"/>
</dbReference>
<organism evidence="2 3">
    <name type="scientific">Collichthys lucidus</name>
    <name type="common">Big head croaker</name>
    <name type="synonym">Sciaena lucida</name>
    <dbReference type="NCBI Taxonomy" id="240159"/>
    <lineage>
        <taxon>Eukaryota</taxon>
        <taxon>Metazoa</taxon>
        <taxon>Chordata</taxon>
        <taxon>Craniata</taxon>
        <taxon>Vertebrata</taxon>
        <taxon>Euteleostomi</taxon>
        <taxon>Actinopterygii</taxon>
        <taxon>Neopterygii</taxon>
        <taxon>Teleostei</taxon>
        <taxon>Neoteleostei</taxon>
        <taxon>Acanthomorphata</taxon>
        <taxon>Eupercaria</taxon>
        <taxon>Sciaenidae</taxon>
        <taxon>Collichthys</taxon>
    </lineage>
</organism>
<gene>
    <name evidence="2" type="ORF">D9C73_027710</name>
</gene>
<keyword evidence="3" id="KW-1185">Reference proteome</keyword>
<evidence type="ECO:0000256" key="1">
    <source>
        <dbReference type="SAM" id="MobiDB-lite"/>
    </source>
</evidence>
<dbReference type="AlphaFoldDB" id="A0A4U5TUW5"/>
<name>A0A4U5TUW5_COLLU</name>
<dbReference type="EMBL" id="ML142788">
    <property type="protein sequence ID" value="TKS64918.1"/>
    <property type="molecule type" value="Genomic_DNA"/>
</dbReference>